<keyword evidence="2" id="KW-1185">Reference proteome</keyword>
<dbReference type="EMBL" id="JAQQWM010000008">
    <property type="protein sequence ID" value="KAK8053296.1"/>
    <property type="molecule type" value="Genomic_DNA"/>
</dbReference>
<comment type="caution">
    <text evidence="1">The sequence shown here is derived from an EMBL/GenBank/DDBJ whole genome shotgun (WGS) entry which is preliminary data.</text>
</comment>
<protein>
    <submittedName>
        <fullName evidence="1">Uncharacterized protein</fullName>
    </submittedName>
</protein>
<organism evidence="1 2">
    <name type="scientific">Apiospora saccharicola</name>
    <dbReference type="NCBI Taxonomy" id="335842"/>
    <lineage>
        <taxon>Eukaryota</taxon>
        <taxon>Fungi</taxon>
        <taxon>Dikarya</taxon>
        <taxon>Ascomycota</taxon>
        <taxon>Pezizomycotina</taxon>
        <taxon>Sordariomycetes</taxon>
        <taxon>Xylariomycetidae</taxon>
        <taxon>Amphisphaeriales</taxon>
        <taxon>Apiosporaceae</taxon>
        <taxon>Apiospora</taxon>
    </lineage>
</organism>
<name>A0ABR1U312_9PEZI</name>
<proteinExistence type="predicted"/>
<accession>A0ABR1U312</accession>
<gene>
    <name evidence="1" type="ORF">PG996_012597</name>
</gene>
<dbReference type="Proteomes" id="UP001446871">
    <property type="component" value="Unassembled WGS sequence"/>
</dbReference>
<reference evidence="1 2" key="1">
    <citation type="submission" date="2023-01" db="EMBL/GenBank/DDBJ databases">
        <title>Analysis of 21 Apiospora genomes using comparative genomics revels a genus with tremendous synthesis potential of carbohydrate active enzymes and secondary metabolites.</title>
        <authorList>
            <person name="Sorensen T."/>
        </authorList>
    </citation>
    <scope>NUCLEOTIDE SEQUENCE [LARGE SCALE GENOMIC DNA]</scope>
    <source>
        <strain evidence="1 2">CBS 83171</strain>
    </source>
</reference>
<evidence type="ECO:0000313" key="1">
    <source>
        <dbReference type="EMBL" id="KAK8053296.1"/>
    </source>
</evidence>
<evidence type="ECO:0000313" key="2">
    <source>
        <dbReference type="Proteomes" id="UP001446871"/>
    </source>
</evidence>
<sequence>MVESHCPTHSVCRQYWTFITIKPDASLIKSFHAKWQEPLGLIFKLGFHSPKKLLLGSARVSGNALVIPTDDERVFSALGSLVRELRQMADERGLWHRYVSDKRVFEEVNFMGGHGTESVDKLREVSARYRPDGVLQNGFPGDFKSSSWNL</sequence>